<proteinExistence type="predicted"/>
<name>A0A0K0G5M4_STRVS</name>
<keyword evidence="1" id="KW-1185">Reference proteome</keyword>
<protein>
    <submittedName>
        <fullName evidence="2">Reverse transcriptase</fullName>
    </submittedName>
</protein>
<dbReference type="Proteomes" id="UP000035680">
    <property type="component" value="Unassembled WGS sequence"/>
</dbReference>
<evidence type="ECO:0000313" key="2">
    <source>
        <dbReference type="WBParaSite" id="SVE_2004500.1"/>
    </source>
</evidence>
<evidence type="ECO:0000313" key="1">
    <source>
        <dbReference type="Proteomes" id="UP000035680"/>
    </source>
</evidence>
<organism evidence="1 2">
    <name type="scientific">Strongyloides venezuelensis</name>
    <name type="common">Threadworm</name>
    <dbReference type="NCBI Taxonomy" id="75913"/>
    <lineage>
        <taxon>Eukaryota</taxon>
        <taxon>Metazoa</taxon>
        <taxon>Ecdysozoa</taxon>
        <taxon>Nematoda</taxon>
        <taxon>Chromadorea</taxon>
        <taxon>Rhabditida</taxon>
        <taxon>Tylenchina</taxon>
        <taxon>Panagrolaimomorpha</taxon>
        <taxon>Strongyloidoidea</taxon>
        <taxon>Strongyloididae</taxon>
        <taxon>Strongyloides</taxon>
    </lineage>
</organism>
<dbReference type="AlphaFoldDB" id="A0A0K0G5M4"/>
<reference evidence="2" key="2">
    <citation type="submission" date="2015-08" db="UniProtKB">
        <authorList>
            <consortium name="WormBaseParasite"/>
        </authorList>
    </citation>
    <scope>IDENTIFICATION</scope>
</reference>
<dbReference type="WBParaSite" id="SVE_2004500.1">
    <property type="protein sequence ID" value="SVE_2004500.1"/>
    <property type="gene ID" value="SVE_2004500"/>
</dbReference>
<reference evidence="1" key="1">
    <citation type="submission" date="2014-07" db="EMBL/GenBank/DDBJ databases">
        <authorList>
            <person name="Martin A.A"/>
            <person name="De Silva N."/>
        </authorList>
    </citation>
    <scope>NUCLEOTIDE SEQUENCE</scope>
</reference>
<sequence>MNGPLNMAFIMGDVKSTMSLSVICIDGGLWSIVEVDLVDVFIYGLRNNRKGLEYLADDLRVQICNKKLE</sequence>
<accession>A0A0K0G5M4</accession>